<gene>
    <name evidence="7" type="ORF">C5Y98_23600</name>
</gene>
<dbReference type="InterPro" id="IPR001173">
    <property type="entry name" value="Glyco_trans_2-like"/>
</dbReference>
<evidence type="ECO:0000256" key="5">
    <source>
        <dbReference type="ARBA" id="ARBA00023136"/>
    </source>
</evidence>
<evidence type="ECO:0000256" key="2">
    <source>
        <dbReference type="ARBA" id="ARBA00022475"/>
    </source>
</evidence>
<dbReference type="GO" id="GO:0016757">
    <property type="term" value="F:glycosyltransferase activity"/>
    <property type="evidence" value="ECO:0007669"/>
    <property type="project" value="UniProtKB-KW"/>
</dbReference>
<dbReference type="Pfam" id="PF00535">
    <property type="entry name" value="Glycos_transf_2"/>
    <property type="match status" value="1"/>
</dbReference>
<evidence type="ECO:0000313" key="8">
    <source>
        <dbReference type="Proteomes" id="UP000239388"/>
    </source>
</evidence>
<dbReference type="SUPFAM" id="SSF53448">
    <property type="entry name" value="Nucleotide-diphospho-sugar transferases"/>
    <property type="match status" value="1"/>
</dbReference>
<comment type="subcellular location">
    <subcellularLocation>
        <location evidence="1">Cell membrane</location>
    </subcellularLocation>
</comment>
<organism evidence="7 8">
    <name type="scientific">Blastopirellula marina</name>
    <dbReference type="NCBI Taxonomy" id="124"/>
    <lineage>
        <taxon>Bacteria</taxon>
        <taxon>Pseudomonadati</taxon>
        <taxon>Planctomycetota</taxon>
        <taxon>Planctomycetia</taxon>
        <taxon>Pirellulales</taxon>
        <taxon>Pirellulaceae</taxon>
        <taxon>Blastopirellula</taxon>
    </lineage>
</organism>
<evidence type="ECO:0000256" key="3">
    <source>
        <dbReference type="ARBA" id="ARBA00022676"/>
    </source>
</evidence>
<evidence type="ECO:0000256" key="4">
    <source>
        <dbReference type="ARBA" id="ARBA00022679"/>
    </source>
</evidence>
<name>A0A2S8F9C5_9BACT</name>
<sequence>MRSVKNISIVIPAYNEATVIRRCLKSLVDSSSNNGGVQIVVVANGCSDDTADRAREFGPSVTVIETEVGSKIHALNLGDKAAKGFPRFYIDADIEFENGTLEKLCNALQQPGVLAVAPRMVVNCENRPWIVRAYYNVWLQMPYCRSGMIGSGVYGVSEEGRKRFAEFPQITADDGYVRLLFSSEERQTVESCTFAITPPKVLDKIIDIKTRSHFGNEELKKLYPELWTSDEASHRLAILKLAINPLWWPSLAVYLYVKFAVRRRVRERFRRGEINKWERDDSSREEPAT</sequence>
<keyword evidence="4 7" id="KW-0808">Transferase</keyword>
<dbReference type="EMBL" id="PUIB01000024">
    <property type="protein sequence ID" value="PQO28768.1"/>
    <property type="molecule type" value="Genomic_DNA"/>
</dbReference>
<dbReference type="InterPro" id="IPR029044">
    <property type="entry name" value="Nucleotide-diphossugar_trans"/>
</dbReference>
<dbReference type="PANTHER" id="PTHR43646:SF2">
    <property type="entry name" value="GLYCOSYLTRANSFERASE 2-LIKE DOMAIN-CONTAINING PROTEIN"/>
    <property type="match status" value="1"/>
</dbReference>
<accession>A0A2S8F9C5</accession>
<reference evidence="7 8" key="1">
    <citation type="submission" date="2018-02" db="EMBL/GenBank/DDBJ databases">
        <title>Comparative genomes isolates from brazilian mangrove.</title>
        <authorList>
            <person name="Araujo J.E."/>
            <person name="Taketani R.G."/>
            <person name="Silva M.C.P."/>
            <person name="Loureco M.V."/>
            <person name="Andreote F.D."/>
        </authorList>
    </citation>
    <scope>NUCLEOTIDE SEQUENCE [LARGE SCALE GENOMIC DNA]</scope>
    <source>
        <strain evidence="7 8">NAP PRIS-MGV</strain>
    </source>
</reference>
<dbReference type="AlphaFoldDB" id="A0A2S8F9C5"/>
<comment type="caution">
    <text evidence="7">The sequence shown here is derived from an EMBL/GenBank/DDBJ whole genome shotgun (WGS) entry which is preliminary data.</text>
</comment>
<dbReference type="Gene3D" id="3.90.550.10">
    <property type="entry name" value="Spore Coat Polysaccharide Biosynthesis Protein SpsA, Chain A"/>
    <property type="match status" value="1"/>
</dbReference>
<dbReference type="GO" id="GO:0005886">
    <property type="term" value="C:plasma membrane"/>
    <property type="evidence" value="ECO:0007669"/>
    <property type="project" value="UniProtKB-SubCell"/>
</dbReference>
<dbReference type="Proteomes" id="UP000239388">
    <property type="component" value="Unassembled WGS sequence"/>
</dbReference>
<keyword evidence="5" id="KW-0472">Membrane</keyword>
<keyword evidence="3" id="KW-0328">Glycosyltransferase</keyword>
<keyword evidence="2" id="KW-1003">Cell membrane</keyword>
<proteinExistence type="predicted"/>
<evidence type="ECO:0000256" key="1">
    <source>
        <dbReference type="ARBA" id="ARBA00004236"/>
    </source>
</evidence>
<feature type="domain" description="Glycosyltransferase 2-like" evidence="6">
    <location>
        <begin position="8"/>
        <end position="132"/>
    </location>
</feature>
<dbReference type="PANTHER" id="PTHR43646">
    <property type="entry name" value="GLYCOSYLTRANSFERASE"/>
    <property type="match status" value="1"/>
</dbReference>
<evidence type="ECO:0000259" key="6">
    <source>
        <dbReference type="Pfam" id="PF00535"/>
    </source>
</evidence>
<evidence type="ECO:0000313" key="7">
    <source>
        <dbReference type="EMBL" id="PQO28768.1"/>
    </source>
</evidence>
<protein>
    <submittedName>
        <fullName evidence="7">Glycosyl transferase</fullName>
    </submittedName>
</protein>